<gene>
    <name evidence="2" type="ORF">TCE0_044r17526</name>
</gene>
<sequence length="167" mass="18539">MVLLAKILSPVLGPNADGIINPTDEKHEGDTAETERSHEFDHVNGLDQDESVWELDEVADSVREPSHKDNATEEAAAAAAEETEGVKLNKREALVRDLVDLAGPPPPQLMQRLPCPVIIPQRRPRKRERGFVRAYAPVLANSGVSEYVFLEFLECFDRVNEVAPSNF</sequence>
<evidence type="ECO:0000313" key="2">
    <source>
        <dbReference type="EMBL" id="GAM43034.1"/>
    </source>
</evidence>
<reference evidence="3" key="1">
    <citation type="journal article" date="2015" name="Genome Announc.">
        <title>Draft genome sequence of Talaromyces cellulolyticus strain Y-94, a source of lignocellulosic biomass-degrading enzymes.</title>
        <authorList>
            <person name="Fujii T."/>
            <person name="Koike H."/>
            <person name="Sawayama S."/>
            <person name="Yano S."/>
            <person name="Inoue H."/>
        </authorList>
    </citation>
    <scope>NUCLEOTIDE SEQUENCE [LARGE SCALE GENOMIC DNA]</scope>
    <source>
        <strain evidence="3">Y-94</strain>
    </source>
</reference>
<dbReference type="EMBL" id="DF933840">
    <property type="protein sequence ID" value="GAM43034.1"/>
    <property type="molecule type" value="Genomic_DNA"/>
</dbReference>
<accession>A0A478EDC6</accession>
<feature type="region of interest" description="Disordered" evidence="1">
    <location>
        <begin position="14"/>
        <end position="39"/>
    </location>
</feature>
<proteinExistence type="predicted"/>
<evidence type="ECO:0000256" key="1">
    <source>
        <dbReference type="SAM" id="MobiDB-lite"/>
    </source>
</evidence>
<dbReference type="Proteomes" id="UP000053095">
    <property type="component" value="Unassembled WGS sequence"/>
</dbReference>
<dbReference type="AlphaFoldDB" id="A0A478EDC6"/>
<dbReference type="PANTHER" id="PTHR38887">
    <property type="entry name" value="CHROMOSOME 21, WHOLE GENOME SHOTGUN SEQUENCE"/>
    <property type="match status" value="1"/>
</dbReference>
<dbReference type="PANTHER" id="PTHR38887:SF1">
    <property type="entry name" value="RAS MODIFICATION PROTEIN ERF4"/>
    <property type="match status" value="1"/>
</dbReference>
<protein>
    <submittedName>
        <fullName evidence="2">Uncharacterized protein</fullName>
    </submittedName>
</protein>
<organism evidence="2 3">
    <name type="scientific">Talaromyces pinophilus</name>
    <name type="common">Penicillium pinophilum</name>
    <dbReference type="NCBI Taxonomy" id="128442"/>
    <lineage>
        <taxon>Eukaryota</taxon>
        <taxon>Fungi</taxon>
        <taxon>Dikarya</taxon>
        <taxon>Ascomycota</taxon>
        <taxon>Pezizomycotina</taxon>
        <taxon>Eurotiomycetes</taxon>
        <taxon>Eurotiomycetidae</taxon>
        <taxon>Eurotiales</taxon>
        <taxon>Trichocomaceae</taxon>
        <taxon>Talaromyces</taxon>
        <taxon>Talaromyces sect. Talaromyces</taxon>
    </lineage>
</organism>
<feature type="compositionally biased region" description="Basic and acidic residues" evidence="1">
    <location>
        <begin position="23"/>
        <end position="39"/>
    </location>
</feature>
<dbReference type="InterPro" id="IPR053221">
    <property type="entry name" value="Burnettramic_acid_biosynth"/>
</dbReference>
<name>A0A478EDC6_TALPI</name>
<keyword evidence="3" id="KW-1185">Reference proteome</keyword>
<feature type="compositionally biased region" description="Basic and acidic residues" evidence="1">
    <location>
        <begin position="61"/>
        <end position="71"/>
    </location>
</feature>
<evidence type="ECO:0000313" key="3">
    <source>
        <dbReference type="Proteomes" id="UP000053095"/>
    </source>
</evidence>
<feature type="region of interest" description="Disordered" evidence="1">
    <location>
        <begin position="61"/>
        <end position="83"/>
    </location>
</feature>